<evidence type="ECO:0000256" key="7">
    <source>
        <dbReference type="RuleBase" id="RU362042"/>
    </source>
</evidence>
<keyword evidence="10" id="KW-1185">Reference proteome</keyword>
<dbReference type="PANTHER" id="PTHR43390:SF1">
    <property type="entry name" value="CHLOROPLAST PROCESSING PEPTIDASE"/>
    <property type="match status" value="1"/>
</dbReference>
<evidence type="ECO:0000256" key="4">
    <source>
        <dbReference type="ARBA" id="ARBA00019232"/>
    </source>
</evidence>
<dbReference type="InterPro" id="IPR000223">
    <property type="entry name" value="Pept_S26A_signal_pept_1"/>
</dbReference>
<dbReference type="RefSeq" id="WP_023927306.1">
    <property type="nucleotide sequence ID" value="NZ_KI669454.1"/>
</dbReference>
<dbReference type="CDD" id="cd06530">
    <property type="entry name" value="S26_SPase_I"/>
    <property type="match status" value="1"/>
</dbReference>
<dbReference type="GO" id="GO:0009003">
    <property type="term" value="F:signal peptidase activity"/>
    <property type="evidence" value="ECO:0007669"/>
    <property type="project" value="UniProtKB-EC"/>
</dbReference>
<dbReference type="HOGENOM" id="CLU_028723_1_3_7"/>
<protein>
    <recommendedName>
        <fullName evidence="4 7">Signal peptidase I</fullName>
        <ecNumber evidence="3 7">3.4.21.89</ecNumber>
    </recommendedName>
</protein>
<dbReference type="STRING" id="1357400.HMPREF2086_00581"/>
<name>V8CES5_9HELI</name>
<evidence type="ECO:0000313" key="10">
    <source>
        <dbReference type="Proteomes" id="UP000018731"/>
    </source>
</evidence>
<dbReference type="EMBL" id="AZJI01000001">
    <property type="protein sequence ID" value="ETD25241.1"/>
    <property type="molecule type" value="Genomic_DNA"/>
</dbReference>
<dbReference type="SUPFAM" id="SSF51306">
    <property type="entry name" value="LexA/Signal peptidase"/>
    <property type="match status" value="1"/>
</dbReference>
<feature type="transmembrane region" description="Helical" evidence="7">
    <location>
        <begin position="21"/>
        <end position="47"/>
    </location>
</feature>
<dbReference type="GO" id="GO:0006465">
    <property type="term" value="P:signal peptide processing"/>
    <property type="evidence" value="ECO:0007669"/>
    <property type="project" value="InterPro"/>
</dbReference>
<dbReference type="EC" id="3.4.21.89" evidence="3 7"/>
<dbReference type="NCBIfam" id="TIGR02227">
    <property type="entry name" value="sigpep_I_bact"/>
    <property type="match status" value="1"/>
</dbReference>
<keyword evidence="7" id="KW-1133">Transmembrane helix</keyword>
<evidence type="ECO:0000256" key="2">
    <source>
        <dbReference type="ARBA" id="ARBA00009370"/>
    </source>
</evidence>
<accession>V8CES5</accession>
<dbReference type="PRINTS" id="PR00727">
    <property type="entry name" value="LEADERPTASE"/>
</dbReference>
<gene>
    <name evidence="9" type="ORF">HMPREF2086_00581</name>
</gene>
<keyword evidence="5 7" id="KW-0378">Hydrolase</keyword>
<dbReference type="Gene3D" id="2.10.109.10">
    <property type="entry name" value="Umud Fragment, subunit A"/>
    <property type="match status" value="1"/>
</dbReference>
<keyword evidence="7" id="KW-0645">Protease</keyword>
<dbReference type="InterPro" id="IPR019533">
    <property type="entry name" value="Peptidase_S26"/>
</dbReference>
<comment type="subcellular location">
    <subcellularLocation>
        <location evidence="7">Membrane</location>
        <topology evidence="7">Single-pass type II membrane protein</topology>
    </subcellularLocation>
</comment>
<evidence type="ECO:0000256" key="3">
    <source>
        <dbReference type="ARBA" id="ARBA00013208"/>
    </source>
</evidence>
<evidence type="ECO:0000256" key="5">
    <source>
        <dbReference type="ARBA" id="ARBA00022801"/>
    </source>
</evidence>
<evidence type="ECO:0000256" key="6">
    <source>
        <dbReference type="PIRSR" id="PIRSR600223-1"/>
    </source>
</evidence>
<evidence type="ECO:0000259" key="8">
    <source>
        <dbReference type="Pfam" id="PF10502"/>
    </source>
</evidence>
<dbReference type="CDD" id="cd06462">
    <property type="entry name" value="Peptidase_S24_S26"/>
    <property type="match status" value="1"/>
</dbReference>
<evidence type="ECO:0000313" key="9">
    <source>
        <dbReference type="EMBL" id="ETD25241.1"/>
    </source>
</evidence>
<dbReference type="GO" id="GO:0004252">
    <property type="term" value="F:serine-type endopeptidase activity"/>
    <property type="evidence" value="ECO:0007669"/>
    <property type="project" value="InterPro"/>
</dbReference>
<dbReference type="PROSITE" id="PS00761">
    <property type="entry name" value="SPASE_I_3"/>
    <property type="match status" value="1"/>
</dbReference>
<feature type="active site" evidence="6">
    <location>
        <position position="129"/>
    </location>
</feature>
<dbReference type="PATRIC" id="fig|1357400.3.peg.797"/>
<reference evidence="9 10" key="1">
    <citation type="journal article" date="2014" name="Genome Announc.">
        <title>Draft genome sequences of six enterohepatic helicobacter species isolated from humans and one from rhesus macaques.</title>
        <authorList>
            <person name="Shen Z."/>
            <person name="Sheh A."/>
            <person name="Young S.K."/>
            <person name="Abouelliel A."/>
            <person name="Ward D.V."/>
            <person name="Earl A.M."/>
            <person name="Fox J.G."/>
        </authorList>
    </citation>
    <scope>NUCLEOTIDE SEQUENCE [LARGE SCALE GENOMIC DNA]</scope>
    <source>
        <strain evidence="9 10">MIT 99-5501</strain>
    </source>
</reference>
<comment type="similarity">
    <text evidence="2 7">Belongs to the peptidase S26 family.</text>
</comment>
<evidence type="ECO:0000256" key="1">
    <source>
        <dbReference type="ARBA" id="ARBA00000677"/>
    </source>
</evidence>
<dbReference type="GO" id="GO:0016020">
    <property type="term" value="C:membrane"/>
    <property type="evidence" value="ECO:0007669"/>
    <property type="project" value="UniProtKB-SubCell"/>
</dbReference>
<dbReference type="InterPro" id="IPR019758">
    <property type="entry name" value="Pept_S26A_signal_pept_1_CS"/>
</dbReference>
<feature type="active site" evidence="6">
    <location>
        <position position="56"/>
    </location>
</feature>
<comment type="caution">
    <text evidence="9">The sequence shown here is derived from an EMBL/GenBank/DDBJ whole genome shotgun (WGS) entry which is preliminary data.</text>
</comment>
<dbReference type="AlphaFoldDB" id="V8CES5"/>
<sequence>MNSTQESSQTKSSPKTFATKFLSGIYVFFSSWTGTIVLVLFVIFFVAQGFVIPSRSMVGTLYEGDILFAKKYSYGIPLPRLPWINTPILPDFFGNGHLIKAEGPSRGDIVIFIPPHLEKLGLKTDHYIKRAFAKGGDEVLFTPRGMYLHPSEGNDYVKEHYSDYEMVQRGDKLFVLEPYSKKHLGVNYDEGISSFYQMASIYNEARQDGRSPYDFSAQYRGISMEALIDNGRVEYFYKKIADDEYFMVGDNRNNSEDSRFWGSVPYSNIVGTPWFIYLSINLAQSIESNAYFEPKQRYSLRWERMFKTMQGIEELTTQKAATKSIPSEVASK</sequence>
<dbReference type="Proteomes" id="UP000018731">
    <property type="component" value="Unassembled WGS sequence"/>
</dbReference>
<proteinExistence type="inferred from homology"/>
<feature type="domain" description="Peptidase S26" evidence="8">
    <location>
        <begin position="32"/>
        <end position="277"/>
    </location>
</feature>
<keyword evidence="7" id="KW-0812">Transmembrane</keyword>
<dbReference type="OrthoDB" id="9815782at2"/>
<dbReference type="PANTHER" id="PTHR43390">
    <property type="entry name" value="SIGNAL PEPTIDASE I"/>
    <property type="match status" value="1"/>
</dbReference>
<dbReference type="Pfam" id="PF10502">
    <property type="entry name" value="Peptidase_S26"/>
    <property type="match status" value="1"/>
</dbReference>
<keyword evidence="7" id="KW-0472">Membrane</keyword>
<comment type="catalytic activity">
    <reaction evidence="1 7">
        <text>Cleavage of hydrophobic, N-terminal signal or leader sequences from secreted and periplasmic proteins.</text>
        <dbReference type="EC" id="3.4.21.89"/>
    </reaction>
</comment>
<dbReference type="eggNOG" id="COG0681">
    <property type="taxonomic scope" value="Bacteria"/>
</dbReference>
<organism evidence="9 10">
    <name type="scientific">Helicobacter macacae MIT 99-5501</name>
    <dbReference type="NCBI Taxonomy" id="1357400"/>
    <lineage>
        <taxon>Bacteria</taxon>
        <taxon>Pseudomonadati</taxon>
        <taxon>Campylobacterota</taxon>
        <taxon>Epsilonproteobacteria</taxon>
        <taxon>Campylobacterales</taxon>
        <taxon>Helicobacteraceae</taxon>
        <taxon>Helicobacter</taxon>
    </lineage>
</organism>
<dbReference type="InterPro" id="IPR036286">
    <property type="entry name" value="LexA/Signal_pep-like_sf"/>
</dbReference>